<evidence type="ECO:0000313" key="2">
    <source>
        <dbReference type="Proteomes" id="UP000324748"/>
    </source>
</evidence>
<comment type="caution">
    <text evidence="1">The sequence shown here is derived from an EMBL/GenBank/DDBJ whole genome shotgun (WGS) entry which is preliminary data.</text>
</comment>
<organism evidence="1 2">
    <name type="scientific">Puccinia graminis f. sp. tritici</name>
    <dbReference type="NCBI Taxonomy" id="56615"/>
    <lineage>
        <taxon>Eukaryota</taxon>
        <taxon>Fungi</taxon>
        <taxon>Dikarya</taxon>
        <taxon>Basidiomycota</taxon>
        <taxon>Pucciniomycotina</taxon>
        <taxon>Pucciniomycetes</taxon>
        <taxon>Pucciniales</taxon>
        <taxon>Pucciniaceae</taxon>
        <taxon>Puccinia</taxon>
    </lineage>
</organism>
<dbReference type="EMBL" id="VSWC01000028">
    <property type="protein sequence ID" value="KAA1109004.1"/>
    <property type="molecule type" value="Genomic_DNA"/>
</dbReference>
<sequence>MNGAPKGKGEALLVTDEAGKPLGVATPMVHGDKSYVGSSEKVEQHSPSGDMEKYFHSVKQLRKPTPGLYKEHLDHVMLNTQSEKPGSSDAASSNPYWATMWAKDIWEEFKQLNQDHDNLINAIEHRKVLKEKKKGSREYDNKVKRQQTQKLILTKQAKDLKFVLNSLNDYIEVSLRGWAWQNDVNPAFFSREFASVKKASEDTRSVSGLENIRRHFPMKELADISAALLSHFASSDLNEDKQVITIKRIYIQTVELVYKHDLLDEAGFKNLFVEWCRPYVPPYASPNLLKTQYMFQHFYHSGKEQKNNIFENGKTLLTSRHSSPFLNMFKVDPESKTNLLYIFLKLDVEKYPINGDHLIQRHAKRWIECFFQNLSLLFALRGPQNGYVDVVAVEKNLMDLIGFFVDPQCWAQNWRKSEDLKLMGQILEFVDENFLKTQPQSERQINKRLQDTFEKKGVRKRLSLMFSRIQALQELESFKKYLNESFPLKKKKSIEIPISPLQELEYIEYEIYNSKIQTEYRNNLTMKTEDLEDCQKEMKDQIKHLQAKINRLRKWPF</sequence>
<dbReference type="OrthoDB" id="10383344at2759"/>
<accession>A0A5B0Q7Q8</accession>
<protein>
    <submittedName>
        <fullName evidence="1">Uncharacterized protein</fullName>
    </submittedName>
</protein>
<keyword evidence="2" id="KW-1185">Reference proteome</keyword>
<dbReference type="Proteomes" id="UP000324748">
    <property type="component" value="Unassembled WGS sequence"/>
</dbReference>
<name>A0A5B0Q7Q8_PUCGR</name>
<reference evidence="1 2" key="1">
    <citation type="submission" date="2019-05" db="EMBL/GenBank/DDBJ databases">
        <title>Emergence of the Ug99 lineage of the wheat stem rust pathogen through somatic hybridization.</title>
        <authorList>
            <person name="Li F."/>
            <person name="Upadhyaya N.M."/>
            <person name="Sperschneider J."/>
            <person name="Matny O."/>
            <person name="Nguyen-Phuc H."/>
            <person name="Mago R."/>
            <person name="Raley C."/>
            <person name="Miller M.E."/>
            <person name="Silverstein K.A.T."/>
            <person name="Henningsen E."/>
            <person name="Hirsch C.D."/>
            <person name="Visser B."/>
            <person name="Pretorius Z.A."/>
            <person name="Steffenson B.J."/>
            <person name="Schwessinger B."/>
            <person name="Dodds P.N."/>
            <person name="Figueroa M."/>
        </authorList>
    </citation>
    <scope>NUCLEOTIDE SEQUENCE [LARGE SCALE GENOMIC DNA]</scope>
    <source>
        <strain evidence="1">21-0</strain>
    </source>
</reference>
<evidence type="ECO:0000313" key="1">
    <source>
        <dbReference type="EMBL" id="KAA1109004.1"/>
    </source>
</evidence>
<proteinExistence type="predicted"/>
<dbReference type="AlphaFoldDB" id="A0A5B0Q7Q8"/>
<gene>
    <name evidence="1" type="ORF">PGT21_030634</name>
</gene>